<reference evidence="10 11" key="1">
    <citation type="submission" date="2012-03" db="EMBL/GenBank/DDBJ databases">
        <title>The Genome Sequence of Bartonella tamiae Th239.</title>
        <authorList>
            <consortium name="The Broad Institute Genome Sequencing Platform"/>
            <consortium name="The Broad Institute Genome Sequencing Center for Infectious Disease"/>
            <person name="Feldgarden M."/>
            <person name="Kirby J."/>
            <person name="Kosoy M."/>
            <person name="Birtles R."/>
            <person name="Probert W.S."/>
            <person name="Chiaraviglio L."/>
            <person name="Young S.K."/>
            <person name="Zeng Q."/>
            <person name="Gargeya S."/>
            <person name="Fitzgerald M."/>
            <person name="Haas B."/>
            <person name="Abouelleil A."/>
            <person name="Alvarado L."/>
            <person name="Arachchi H.M."/>
            <person name="Berlin A."/>
            <person name="Chapman S.B."/>
            <person name="Gearin G."/>
            <person name="Goldberg J."/>
            <person name="Griggs A."/>
            <person name="Gujja S."/>
            <person name="Hansen M."/>
            <person name="Heiman D."/>
            <person name="Howarth C."/>
            <person name="Larimer J."/>
            <person name="Lui A."/>
            <person name="MacDonald P.J.P."/>
            <person name="McCowen C."/>
            <person name="Montmayeur A."/>
            <person name="Murphy C."/>
            <person name="Neiman D."/>
            <person name="Pearson M."/>
            <person name="Priest M."/>
            <person name="Roberts A."/>
            <person name="Saif S."/>
            <person name="Shea T."/>
            <person name="Sisk P."/>
            <person name="Stolte C."/>
            <person name="Sykes S."/>
            <person name="Wortman J."/>
            <person name="Nusbaum C."/>
            <person name="Birren B."/>
        </authorList>
    </citation>
    <scope>NUCLEOTIDE SEQUENCE [LARGE SCALE GENOMIC DNA]</scope>
    <source>
        <strain evidence="10 11">Th239</strain>
    </source>
</reference>
<keyword evidence="3" id="KW-0805">Transcription regulation</keyword>
<dbReference type="InterPro" id="IPR039420">
    <property type="entry name" value="WalR-like"/>
</dbReference>
<dbReference type="InterPro" id="IPR001867">
    <property type="entry name" value="OmpR/PhoB-type_DNA-bd"/>
</dbReference>
<organism evidence="10 11">
    <name type="scientific">Bartonella tamiae Th239</name>
    <dbReference type="NCBI Taxonomy" id="1094558"/>
    <lineage>
        <taxon>Bacteria</taxon>
        <taxon>Pseudomonadati</taxon>
        <taxon>Pseudomonadota</taxon>
        <taxon>Alphaproteobacteria</taxon>
        <taxon>Hyphomicrobiales</taxon>
        <taxon>Bartonellaceae</taxon>
        <taxon>Bartonella</taxon>
    </lineage>
</organism>
<keyword evidence="2" id="KW-0902">Two-component regulatory system</keyword>
<name>J1K157_9HYPH</name>
<evidence type="ECO:0000256" key="3">
    <source>
        <dbReference type="ARBA" id="ARBA00023015"/>
    </source>
</evidence>
<dbReference type="GO" id="GO:0032993">
    <property type="term" value="C:protein-DNA complex"/>
    <property type="evidence" value="ECO:0007669"/>
    <property type="project" value="TreeGrafter"/>
</dbReference>
<proteinExistence type="predicted"/>
<dbReference type="AlphaFoldDB" id="J1K157"/>
<sequence>MRVLVVEDDARLRGDLVDALTQAGFNVDEASDGETAWFMGDTENYDGIVLDLGLPIKDGLSVLKLWRKAKMHAPVIILSARGTWMERVEGIDSGGDDYLAKPFEMIELIARLRALIRRSAGQADPNLIIGDIHIDTRLMRLTQKGKVIDLTALEYRLVHFLALHHERIVQASELAEHIYGDTDARDPNALEALIGRVRRKLGSQTIETRRGFGYRFCGDV</sequence>
<dbReference type="SUPFAM" id="SSF52172">
    <property type="entry name" value="CheY-like"/>
    <property type="match status" value="1"/>
</dbReference>
<dbReference type="Gene3D" id="1.10.10.10">
    <property type="entry name" value="Winged helix-like DNA-binding domain superfamily/Winged helix DNA-binding domain"/>
    <property type="match status" value="1"/>
</dbReference>
<evidence type="ECO:0000256" key="1">
    <source>
        <dbReference type="ARBA" id="ARBA00022553"/>
    </source>
</evidence>
<dbReference type="OrthoDB" id="9802426at2"/>
<dbReference type="SMART" id="SM00862">
    <property type="entry name" value="Trans_reg_C"/>
    <property type="match status" value="1"/>
</dbReference>
<accession>J1K157</accession>
<feature type="domain" description="OmpR/PhoB-type" evidence="9">
    <location>
        <begin position="124"/>
        <end position="218"/>
    </location>
</feature>
<dbReference type="PATRIC" id="fig|1094558.3.peg.563"/>
<gene>
    <name evidence="10" type="ORF">ME5_00509</name>
</gene>
<dbReference type="Gene3D" id="3.40.50.2300">
    <property type="match status" value="1"/>
</dbReference>
<feature type="modified residue" description="4-aspartylphosphate" evidence="6">
    <location>
        <position position="51"/>
    </location>
</feature>
<evidence type="ECO:0000313" key="11">
    <source>
        <dbReference type="Proteomes" id="UP000008952"/>
    </source>
</evidence>
<feature type="domain" description="Response regulatory" evidence="8">
    <location>
        <begin position="2"/>
        <end position="116"/>
    </location>
</feature>
<dbReference type="GO" id="GO:0000976">
    <property type="term" value="F:transcription cis-regulatory region binding"/>
    <property type="evidence" value="ECO:0007669"/>
    <property type="project" value="TreeGrafter"/>
</dbReference>
<keyword evidence="4 7" id="KW-0238">DNA-binding</keyword>
<evidence type="ECO:0000259" key="8">
    <source>
        <dbReference type="PROSITE" id="PS50110"/>
    </source>
</evidence>
<dbReference type="GO" id="GO:0000156">
    <property type="term" value="F:phosphorelay response regulator activity"/>
    <property type="evidence" value="ECO:0007669"/>
    <property type="project" value="TreeGrafter"/>
</dbReference>
<feature type="DNA-binding region" description="OmpR/PhoB-type" evidence="7">
    <location>
        <begin position="124"/>
        <end position="218"/>
    </location>
</feature>
<evidence type="ECO:0000256" key="4">
    <source>
        <dbReference type="ARBA" id="ARBA00023125"/>
    </source>
</evidence>
<evidence type="ECO:0008006" key="12">
    <source>
        <dbReference type="Google" id="ProtNLM"/>
    </source>
</evidence>
<dbReference type="eggNOG" id="COG0745">
    <property type="taxonomic scope" value="Bacteria"/>
</dbReference>
<keyword evidence="11" id="KW-1185">Reference proteome</keyword>
<dbReference type="RefSeq" id="WP_008038120.1">
    <property type="nucleotide sequence ID" value="NZ_JH725147.1"/>
</dbReference>
<evidence type="ECO:0000259" key="9">
    <source>
        <dbReference type="PROSITE" id="PS51755"/>
    </source>
</evidence>
<dbReference type="CDD" id="cd00383">
    <property type="entry name" value="trans_reg_C"/>
    <property type="match status" value="1"/>
</dbReference>
<protein>
    <recommendedName>
        <fullName evidence="12">Transcriptional regulatory protein phoP</fullName>
    </recommendedName>
</protein>
<dbReference type="PROSITE" id="PS51755">
    <property type="entry name" value="OMPR_PHOB"/>
    <property type="match status" value="1"/>
</dbReference>
<dbReference type="Gene3D" id="6.10.250.690">
    <property type="match status" value="1"/>
</dbReference>
<dbReference type="FunFam" id="3.40.50.2300:FF:000002">
    <property type="entry name" value="DNA-binding response regulator PhoP"/>
    <property type="match status" value="1"/>
</dbReference>
<dbReference type="HOGENOM" id="CLU_000445_30_1_5"/>
<dbReference type="PANTHER" id="PTHR48111">
    <property type="entry name" value="REGULATOR OF RPOS"/>
    <property type="match status" value="1"/>
</dbReference>
<dbReference type="InterPro" id="IPR001789">
    <property type="entry name" value="Sig_transdc_resp-reg_receiver"/>
</dbReference>
<dbReference type="Pfam" id="PF00072">
    <property type="entry name" value="Response_reg"/>
    <property type="match status" value="1"/>
</dbReference>
<dbReference type="Pfam" id="PF00486">
    <property type="entry name" value="Trans_reg_C"/>
    <property type="match status" value="1"/>
</dbReference>
<dbReference type="SMART" id="SM00448">
    <property type="entry name" value="REC"/>
    <property type="match status" value="1"/>
</dbReference>
<dbReference type="InterPro" id="IPR036388">
    <property type="entry name" value="WH-like_DNA-bd_sf"/>
</dbReference>
<evidence type="ECO:0000256" key="7">
    <source>
        <dbReference type="PROSITE-ProRule" id="PRU01091"/>
    </source>
</evidence>
<evidence type="ECO:0000256" key="5">
    <source>
        <dbReference type="ARBA" id="ARBA00023163"/>
    </source>
</evidence>
<evidence type="ECO:0000256" key="6">
    <source>
        <dbReference type="PROSITE-ProRule" id="PRU00169"/>
    </source>
</evidence>
<dbReference type="STRING" id="1094558.ME5_00509"/>
<comment type="caution">
    <text evidence="10">The sequence shown here is derived from an EMBL/GenBank/DDBJ whole genome shotgun (WGS) entry which is preliminary data.</text>
</comment>
<evidence type="ECO:0000313" key="10">
    <source>
        <dbReference type="EMBL" id="EJF91177.1"/>
    </source>
</evidence>
<dbReference type="EMBL" id="AIMB01000003">
    <property type="protein sequence ID" value="EJF91177.1"/>
    <property type="molecule type" value="Genomic_DNA"/>
</dbReference>
<dbReference type="Proteomes" id="UP000008952">
    <property type="component" value="Unassembled WGS sequence"/>
</dbReference>
<dbReference type="InterPro" id="IPR011006">
    <property type="entry name" value="CheY-like_superfamily"/>
</dbReference>
<keyword evidence="5" id="KW-0804">Transcription</keyword>
<keyword evidence="1 6" id="KW-0597">Phosphoprotein</keyword>
<dbReference type="GO" id="GO:0006355">
    <property type="term" value="P:regulation of DNA-templated transcription"/>
    <property type="evidence" value="ECO:0007669"/>
    <property type="project" value="InterPro"/>
</dbReference>
<evidence type="ECO:0000256" key="2">
    <source>
        <dbReference type="ARBA" id="ARBA00023012"/>
    </source>
</evidence>
<dbReference type="PROSITE" id="PS50110">
    <property type="entry name" value="RESPONSE_REGULATORY"/>
    <property type="match status" value="1"/>
</dbReference>
<dbReference type="PANTHER" id="PTHR48111:SF37">
    <property type="entry name" value="RESPONSE REGULATOR PROTEIN CARR"/>
    <property type="match status" value="1"/>
</dbReference>
<dbReference type="GO" id="GO:0005829">
    <property type="term" value="C:cytosol"/>
    <property type="evidence" value="ECO:0007669"/>
    <property type="project" value="TreeGrafter"/>
</dbReference>